<name>A0A844M478_9GAMM</name>
<dbReference type="InterPro" id="IPR050396">
    <property type="entry name" value="Glycosyltr_51/Transpeptidase"/>
</dbReference>
<evidence type="ECO:0000256" key="2">
    <source>
        <dbReference type="ARBA" id="ARBA00022679"/>
    </source>
</evidence>
<dbReference type="GO" id="GO:0008658">
    <property type="term" value="F:penicillin binding"/>
    <property type="evidence" value="ECO:0007669"/>
    <property type="project" value="InterPro"/>
</dbReference>
<dbReference type="InterPro" id="IPR001460">
    <property type="entry name" value="PCN-bd_Tpept"/>
</dbReference>
<dbReference type="InterPro" id="IPR012338">
    <property type="entry name" value="Beta-lactam/transpept-like"/>
</dbReference>
<keyword evidence="1" id="KW-0328">Glycosyltransferase</keyword>
<dbReference type="GO" id="GO:0030288">
    <property type="term" value="C:outer membrane-bounded periplasmic space"/>
    <property type="evidence" value="ECO:0007669"/>
    <property type="project" value="TreeGrafter"/>
</dbReference>
<dbReference type="EMBL" id="WFKQ01000154">
    <property type="protein sequence ID" value="MUG33560.1"/>
    <property type="molecule type" value="Genomic_DNA"/>
</dbReference>
<evidence type="ECO:0000313" key="5">
    <source>
        <dbReference type="Proteomes" id="UP000442109"/>
    </source>
</evidence>
<feature type="non-terminal residue" evidence="4">
    <location>
        <position position="1"/>
    </location>
</feature>
<organism evidence="4 5">
    <name type="scientific">Psychrobacter sanguinis</name>
    <dbReference type="NCBI Taxonomy" id="861445"/>
    <lineage>
        <taxon>Bacteria</taxon>
        <taxon>Pseudomonadati</taxon>
        <taxon>Pseudomonadota</taxon>
        <taxon>Gammaproteobacteria</taxon>
        <taxon>Moraxellales</taxon>
        <taxon>Moraxellaceae</taxon>
        <taxon>Psychrobacter</taxon>
    </lineage>
</organism>
<evidence type="ECO:0000313" key="4">
    <source>
        <dbReference type="EMBL" id="MUG33560.1"/>
    </source>
</evidence>
<sequence>PEMHYSNAISSNTSSSKSQYGASSEKMAAAYAAFANGGIYYKPQYVNKIEFSDGTSKTFEEKGKRAMKETTAYMMTDMLKTVLS</sequence>
<keyword evidence="5" id="KW-1185">Reference proteome</keyword>
<evidence type="ECO:0000256" key="1">
    <source>
        <dbReference type="ARBA" id="ARBA00022676"/>
    </source>
</evidence>
<feature type="non-terminal residue" evidence="4">
    <location>
        <position position="84"/>
    </location>
</feature>
<evidence type="ECO:0000259" key="3">
    <source>
        <dbReference type="Pfam" id="PF00905"/>
    </source>
</evidence>
<dbReference type="SUPFAM" id="SSF56601">
    <property type="entry name" value="beta-lactamase/transpeptidase-like"/>
    <property type="match status" value="1"/>
</dbReference>
<dbReference type="Pfam" id="PF00905">
    <property type="entry name" value="Transpeptidase"/>
    <property type="match status" value="1"/>
</dbReference>
<dbReference type="PANTHER" id="PTHR32282">
    <property type="entry name" value="BINDING PROTEIN TRANSPEPTIDASE, PUTATIVE-RELATED"/>
    <property type="match status" value="1"/>
</dbReference>
<proteinExistence type="predicted"/>
<feature type="domain" description="Penicillin-binding protein transpeptidase" evidence="3">
    <location>
        <begin position="20"/>
        <end position="82"/>
    </location>
</feature>
<dbReference type="GO" id="GO:0008955">
    <property type="term" value="F:peptidoglycan glycosyltransferase activity"/>
    <property type="evidence" value="ECO:0007669"/>
    <property type="project" value="TreeGrafter"/>
</dbReference>
<gene>
    <name evidence="4" type="ORF">GB996_12335</name>
</gene>
<dbReference type="PANTHER" id="PTHR32282:SF29">
    <property type="entry name" value="PENICILLIN-BINDING PROTEIN 1A"/>
    <property type="match status" value="1"/>
</dbReference>
<accession>A0A844M478</accession>
<protein>
    <submittedName>
        <fullName evidence="4">Penicillin-binding protein</fullName>
    </submittedName>
</protein>
<dbReference type="GO" id="GO:0009252">
    <property type="term" value="P:peptidoglycan biosynthetic process"/>
    <property type="evidence" value="ECO:0007669"/>
    <property type="project" value="TreeGrafter"/>
</dbReference>
<comment type="caution">
    <text evidence="4">The sequence shown here is derived from an EMBL/GenBank/DDBJ whole genome shotgun (WGS) entry which is preliminary data.</text>
</comment>
<reference evidence="4 5" key="1">
    <citation type="journal article" date="2019" name="PLoS ONE">
        <title>Pup mortality in New Zealand sea lions (Phocarctos hookeri) at Enderby Island, Auckland Islands, 2013-18.</title>
        <authorList>
            <person name="Michael S.A."/>
            <person name="Hayman D.T.S."/>
            <person name="Gray R."/>
            <person name="Zhang J."/>
            <person name="Rogers L."/>
            <person name="Roe W.D."/>
        </authorList>
    </citation>
    <scope>NUCLEOTIDE SEQUENCE [LARGE SCALE GENOMIC DNA]</scope>
    <source>
        <strain evidence="4 5">SM868</strain>
    </source>
</reference>
<dbReference type="Gene3D" id="3.40.710.10">
    <property type="entry name" value="DD-peptidase/beta-lactamase superfamily"/>
    <property type="match status" value="1"/>
</dbReference>
<dbReference type="AlphaFoldDB" id="A0A844M478"/>
<dbReference type="Proteomes" id="UP000442109">
    <property type="component" value="Unassembled WGS sequence"/>
</dbReference>
<keyword evidence="2" id="KW-0808">Transferase</keyword>